<dbReference type="AlphaFoldDB" id="A0A1V1HYQ0"/>
<evidence type="ECO:0000313" key="8">
    <source>
        <dbReference type="EMBL" id="CED93033.1"/>
    </source>
</evidence>
<evidence type="ECO:0000256" key="1">
    <source>
        <dbReference type="ARBA" id="ARBA00004651"/>
    </source>
</evidence>
<evidence type="ECO:0000313" key="9">
    <source>
        <dbReference type="Proteomes" id="UP000245622"/>
    </source>
</evidence>
<feature type="transmembrane region" description="Helical" evidence="6">
    <location>
        <begin position="330"/>
        <end position="352"/>
    </location>
</feature>
<sequence>MNDSTINKNKKITTGWLIVIACMLVQAIPNGIVVNTQALYMYPVMEAKGFTLSQFSLIFTIGTIVPAVIGPFIGSMYGKLNTKMLYLAGGILLSGGFMTFSIADKLWQFYAIAAIAQIGSSIVSGIGIPMLLNSWFDETIKGKAMGMAYAGGSIGNIFLQQLVTRTISSSGYAHSYFIFGLIGLVAIIPIALFMIRMPKNEGEKVRGKEQEKEENTTSIDISYTLKEAQKNKYFWIMGIGLLFVGIYVSAYSIQYAAYFQGELQLSSSTIATTGSLFAMASLLGSMVGGILFDKLGVLKTLSIAAIAVIGSGVALLMAGSSPLFAHAHSVLKGIATFIYMMGPAYMVGSFFGNKEYGQILGLVNLNFAIGFCSGSALFGVFAENFGYNATWIGILVCVVIAYISLTIAAKGMTKVNKERTKQLDENSVKIA</sequence>
<dbReference type="InterPro" id="IPR020846">
    <property type="entry name" value="MFS_dom"/>
</dbReference>
<reference evidence="8 9" key="1">
    <citation type="submission" date="2014-04" db="EMBL/GenBank/DDBJ databases">
        <authorList>
            <person name="Hornung B.V."/>
        </authorList>
    </citation>
    <scope>NUCLEOTIDE SEQUENCE [LARGE SCALE GENOMIC DNA]</scope>
    <source>
        <strain evidence="8 9">CRIB</strain>
    </source>
</reference>
<dbReference type="PANTHER" id="PTHR11360:SF284">
    <property type="entry name" value="EG:103B4.3 PROTEIN-RELATED"/>
    <property type="match status" value="1"/>
</dbReference>
<dbReference type="Gene3D" id="1.20.1250.20">
    <property type="entry name" value="MFS general substrate transporter like domains"/>
    <property type="match status" value="1"/>
</dbReference>
<organism evidence="8 9">
    <name type="scientific">Romboutsia ilealis</name>
    <dbReference type="NCBI Taxonomy" id="1115758"/>
    <lineage>
        <taxon>Bacteria</taxon>
        <taxon>Bacillati</taxon>
        <taxon>Bacillota</taxon>
        <taxon>Clostridia</taxon>
        <taxon>Peptostreptococcales</taxon>
        <taxon>Peptostreptococcaceae</taxon>
        <taxon>Romboutsia</taxon>
    </lineage>
</organism>
<protein>
    <submittedName>
        <fullName evidence="8">Transporter, Major Facilitator Super (MFS)</fullName>
    </submittedName>
</protein>
<evidence type="ECO:0000256" key="2">
    <source>
        <dbReference type="ARBA" id="ARBA00022448"/>
    </source>
</evidence>
<feature type="domain" description="Major facilitator superfamily (MFS) profile" evidence="7">
    <location>
        <begin position="15"/>
        <end position="412"/>
    </location>
</feature>
<evidence type="ECO:0000259" key="7">
    <source>
        <dbReference type="PROSITE" id="PS50850"/>
    </source>
</evidence>
<dbReference type="InterPro" id="IPR050327">
    <property type="entry name" value="Proton-linked_MCT"/>
</dbReference>
<feature type="transmembrane region" description="Helical" evidence="6">
    <location>
        <begin position="359"/>
        <end position="382"/>
    </location>
</feature>
<accession>A0A1V1HYQ0</accession>
<dbReference type="PROSITE" id="PS50850">
    <property type="entry name" value="MFS"/>
    <property type="match status" value="1"/>
</dbReference>
<keyword evidence="4 6" id="KW-1133">Transmembrane helix</keyword>
<evidence type="ECO:0000256" key="6">
    <source>
        <dbReference type="SAM" id="Phobius"/>
    </source>
</evidence>
<gene>
    <name evidence="8" type="ORF">CRIB_276</name>
</gene>
<feature type="transmembrane region" description="Helical" evidence="6">
    <location>
        <begin position="144"/>
        <end position="163"/>
    </location>
</feature>
<comment type="subcellular location">
    <subcellularLocation>
        <location evidence="1">Cell membrane</location>
        <topology evidence="1">Multi-pass membrane protein</topology>
    </subcellularLocation>
</comment>
<dbReference type="SUPFAM" id="SSF103473">
    <property type="entry name" value="MFS general substrate transporter"/>
    <property type="match status" value="1"/>
</dbReference>
<dbReference type="GO" id="GO:0022857">
    <property type="term" value="F:transmembrane transporter activity"/>
    <property type="evidence" value="ECO:0007669"/>
    <property type="project" value="InterPro"/>
</dbReference>
<dbReference type="NCBIfam" id="NF038246">
    <property type="entry name" value="bile_salt_MFS"/>
    <property type="match status" value="1"/>
</dbReference>
<dbReference type="PANTHER" id="PTHR11360">
    <property type="entry name" value="MONOCARBOXYLATE TRANSPORTER"/>
    <property type="match status" value="1"/>
</dbReference>
<dbReference type="RefSeq" id="WP_180702783.1">
    <property type="nucleotide sequence ID" value="NZ_LN555523.1"/>
</dbReference>
<keyword evidence="5 6" id="KW-0472">Membrane</keyword>
<keyword evidence="3 6" id="KW-0812">Transmembrane</keyword>
<feature type="transmembrane region" description="Helical" evidence="6">
    <location>
        <begin position="52"/>
        <end position="73"/>
    </location>
</feature>
<feature type="transmembrane region" description="Helical" evidence="6">
    <location>
        <begin position="270"/>
        <end position="292"/>
    </location>
</feature>
<proteinExistence type="predicted"/>
<feature type="transmembrane region" description="Helical" evidence="6">
    <location>
        <begin position="85"/>
        <end position="103"/>
    </location>
</feature>
<dbReference type="Proteomes" id="UP000245622">
    <property type="component" value="Chromosome 1"/>
</dbReference>
<dbReference type="GeneID" id="82204452"/>
<keyword evidence="9" id="KW-1185">Reference proteome</keyword>
<evidence type="ECO:0000256" key="5">
    <source>
        <dbReference type="ARBA" id="ARBA00023136"/>
    </source>
</evidence>
<feature type="transmembrane region" description="Helical" evidence="6">
    <location>
        <begin position="233"/>
        <end position="258"/>
    </location>
</feature>
<dbReference type="Pfam" id="PF07690">
    <property type="entry name" value="MFS_1"/>
    <property type="match status" value="1"/>
</dbReference>
<feature type="transmembrane region" description="Helical" evidence="6">
    <location>
        <begin position="304"/>
        <end position="324"/>
    </location>
</feature>
<feature type="transmembrane region" description="Helical" evidence="6">
    <location>
        <begin position="388"/>
        <end position="409"/>
    </location>
</feature>
<dbReference type="InterPro" id="IPR011701">
    <property type="entry name" value="MFS"/>
</dbReference>
<feature type="transmembrane region" description="Helical" evidence="6">
    <location>
        <begin position="175"/>
        <end position="195"/>
    </location>
</feature>
<keyword evidence="2" id="KW-0813">Transport</keyword>
<feature type="transmembrane region" description="Helical" evidence="6">
    <location>
        <begin position="109"/>
        <end position="132"/>
    </location>
</feature>
<dbReference type="EMBL" id="LN555523">
    <property type="protein sequence ID" value="CED93033.1"/>
    <property type="molecule type" value="Genomic_DNA"/>
</dbReference>
<evidence type="ECO:0000256" key="3">
    <source>
        <dbReference type="ARBA" id="ARBA00022692"/>
    </source>
</evidence>
<name>A0A1V1HYQ0_9FIRM</name>
<dbReference type="KEGG" id="ril:CRIB_276"/>
<dbReference type="InterPro" id="IPR036259">
    <property type="entry name" value="MFS_trans_sf"/>
</dbReference>
<dbReference type="GO" id="GO:0005886">
    <property type="term" value="C:plasma membrane"/>
    <property type="evidence" value="ECO:0007669"/>
    <property type="project" value="UniProtKB-SubCell"/>
</dbReference>
<feature type="transmembrane region" description="Helical" evidence="6">
    <location>
        <begin position="12"/>
        <end position="32"/>
    </location>
</feature>
<evidence type="ECO:0000256" key="4">
    <source>
        <dbReference type="ARBA" id="ARBA00022989"/>
    </source>
</evidence>
<dbReference type="CDD" id="cd17355">
    <property type="entry name" value="MFS_YcxA_like"/>
    <property type="match status" value="1"/>
</dbReference>